<evidence type="ECO:0000313" key="6">
    <source>
        <dbReference type="EMBL" id="KDQ52656.1"/>
    </source>
</evidence>
<keyword evidence="4" id="KW-0456">Lyase</keyword>
<dbReference type="GO" id="GO:0046872">
    <property type="term" value="F:metal ion binding"/>
    <property type="evidence" value="ECO:0007669"/>
    <property type="project" value="UniProtKB-KW"/>
</dbReference>
<keyword evidence="2" id="KW-0479">Metal-binding</keyword>
<dbReference type="AlphaFoldDB" id="A0A067PQR2"/>
<evidence type="ECO:0000256" key="3">
    <source>
        <dbReference type="ARBA" id="ARBA00022833"/>
    </source>
</evidence>
<gene>
    <name evidence="6" type="ORF">JAAARDRAFT_138214</name>
</gene>
<dbReference type="EMBL" id="KL197738">
    <property type="protein sequence ID" value="KDQ52656.1"/>
    <property type="molecule type" value="Genomic_DNA"/>
</dbReference>
<keyword evidence="7" id="KW-1185">Reference proteome</keyword>
<organism evidence="6 7">
    <name type="scientific">Jaapia argillacea MUCL 33604</name>
    <dbReference type="NCBI Taxonomy" id="933084"/>
    <lineage>
        <taxon>Eukaryota</taxon>
        <taxon>Fungi</taxon>
        <taxon>Dikarya</taxon>
        <taxon>Basidiomycota</taxon>
        <taxon>Agaricomycotina</taxon>
        <taxon>Agaricomycetes</taxon>
        <taxon>Agaricomycetidae</taxon>
        <taxon>Jaapiales</taxon>
        <taxon>Jaapiaceae</taxon>
        <taxon>Jaapia</taxon>
    </lineage>
</organism>
<dbReference type="InterPro" id="IPR006913">
    <property type="entry name" value="CENP-V/GFA"/>
</dbReference>
<accession>A0A067PQR2</accession>
<comment type="similarity">
    <text evidence="1">Belongs to the Gfa family.</text>
</comment>
<dbReference type="InParanoid" id="A0A067PQR2"/>
<proteinExistence type="inferred from homology"/>
<dbReference type="GO" id="GO:0016846">
    <property type="term" value="F:carbon-sulfur lyase activity"/>
    <property type="evidence" value="ECO:0007669"/>
    <property type="project" value="InterPro"/>
</dbReference>
<dbReference type="OrthoDB" id="9985472at2759"/>
<dbReference type="PROSITE" id="PS51891">
    <property type="entry name" value="CENP_V_GFA"/>
    <property type="match status" value="1"/>
</dbReference>
<protein>
    <recommendedName>
        <fullName evidence="5">CENP-V/GFA domain-containing protein</fullName>
    </recommendedName>
</protein>
<dbReference type="Proteomes" id="UP000027265">
    <property type="component" value="Unassembled WGS sequence"/>
</dbReference>
<sequence length="146" mass="16161">MSSKTTVKDTTIRHGSCLCGKVQYELTGSPFRFTICHCENCHKATGSAFMTNAFFRADQVRFVSDSNEIRAYSDSATLSGSTLNRSFCGTCGSPIMLSNAKYPNLAIMPAGCIDDGYDWVPTREIFCDDKWAWLPSIEGTKRLAKM</sequence>
<reference evidence="7" key="1">
    <citation type="journal article" date="2014" name="Proc. Natl. Acad. Sci. U.S.A.">
        <title>Extensive sampling of basidiomycete genomes demonstrates inadequacy of the white-rot/brown-rot paradigm for wood decay fungi.</title>
        <authorList>
            <person name="Riley R."/>
            <person name="Salamov A.A."/>
            <person name="Brown D.W."/>
            <person name="Nagy L.G."/>
            <person name="Floudas D."/>
            <person name="Held B.W."/>
            <person name="Levasseur A."/>
            <person name="Lombard V."/>
            <person name="Morin E."/>
            <person name="Otillar R."/>
            <person name="Lindquist E.A."/>
            <person name="Sun H."/>
            <person name="LaButti K.M."/>
            <person name="Schmutz J."/>
            <person name="Jabbour D."/>
            <person name="Luo H."/>
            <person name="Baker S.E."/>
            <person name="Pisabarro A.G."/>
            <person name="Walton J.D."/>
            <person name="Blanchette R.A."/>
            <person name="Henrissat B."/>
            <person name="Martin F."/>
            <person name="Cullen D."/>
            <person name="Hibbett D.S."/>
            <person name="Grigoriev I.V."/>
        </authorList>
    </citation>
    <scope>NUCLEOTIDE SEQUENCE [LARGE SCALE GENOMIC DNA]</scope>
    <source>
        <strain evidence="7">MUCL 33604</strain>
    </source>
</reference>
<dbReference type="SUPFAM" id="SSF51316">
    <property type="entry name" value="Mss4-like"/>
    <property type="match status" value="1"/>
</dbReference>
<dbReference type="HOGENOM" id="CLU_055491_3_2_1"/>
<evidence type="ECO:0000256" key="4">
    <source>
        <dbReference type="ARBA" id="ARBA00023239"/>
    </source>
</evidence>
<dbReference type="PANTHER" id="PTHR33337:SF39">
    <property type="entry name" value="DUF636 DOMAIN PROTEIN (AFU_ORTHOLOGUE AFUA_6G11530)"/>
    <property type="match status" value="1"/>
</dbReference>
<evidence type="ECO:0000259" key="5">
    <source>
        <dbReference type="PROSITE" id="PS51891"/>
    </source>
</evidence>
<dbReference type="PANTHER" id="PTHR33337">
    <property type="entry name" value="GFA DOMAIN-CONTAINING PROTEIN"/>
    <property type="match status" value="1"/>
</dbReference>
<evidence type="ECO:0000256" key="1">
    <source>
        <dbReference type="ARBA" id="ARBA00005495"/>
    </source>
</evidence>
<name>A0A067PQR2_9AGAM</name>
<evidence type="ECO:0000313" key="7">
    <source>
        <dbReference type="Proteomes" id="UP000027265"/>
    </source>
</evidence>
<keyword evidence="3" id="KW-0862">Zinc</keyword>
<feature type="domain" description="CENP-V/GFA" evidence="5">
    <location>
        <begin position="13"/>
        <end position="120"/>
    </location>
</feature>
<dbReference type="Gene3D" id="3.90.1590.10">
    <property type="entry name" value="glutathione-dependent formaldehyde- activating enzyme (gfa)"/>
    <property type="match status" value="1"/>
</dbReference>
<dbReference type="STRING" id="933084.A0A067PQR2"/>
<dbReference type="Pfam" id="PF04828">
    <property type="entry name" value="GFA"/>
    <property type="match status" value="1"/>
</dbReference>
<evidence type="ECO:0000256" key="2">
    <source>
        <dbReference type="ARBA" id="ARBA00022723"/>
    </source>
</evidence>
<dbReference type="InterPro" id="IPR011057">
    <property type="entry name" value="Mss4-like_sf"/>
</dbReference>